<evidence type="ECO:0000256" key="2">
    <source>
        <dbReference type="SAM" id="SignalP"/>
    </source>
</evidence>
<gene>
    <name evidence="3" type="ORF">SAMN04488516_10735</name>
</gene>
<dbReference type="AlphaFoldDB" id="A0A1H0EA57"/>
<evidence type="ECO:0000313" key="4">
    <source>
        <dbReference type="Proteomes" id="UP000199602"/>
    </source>
</evidence>
<name>A0A1H0EA57_9BACT</name>
<dbReference type="RefSeq" id="WP_092065489.1">
    <property type="nucleotide sequence ID" value="NZ_FNIN01000007.1"/>
</dbReference>
<evidence type="ECO:0000313" key="3">
    <source>
        <dbReference type="EMBL" id="SDN79225.1"/>
    </source>
</evidence>
<dbReference type="EMBL" id="FNIN01000007">
    <property type="protein sequence ID" value="SDN79225.1"/>
    <property type="molecule type" value="Genomic_DNA"/>
</dbReference>
<feature type="region of interest" description="Disordered" evidence="1">
    <location>
        <begin position="158"/>
        <end position="198"/>
    </location>
</feature>
<reference evidence="3 4" key="1">
    <citation type="submission" date="2016-10" db="EMBL/GenBank/DDBJ databases">
        <authorList>
            <person name="de Groot N.N."/>
        </authorList>
    </citation>
    <scope>NUCLEOTIDE SEQUENCE [LARGE SCALE GENOMIC DNA]</scope>
    <source>
        <strain evidence="3 4">DSM 15269</strain>
    </source>
</reference>
<dbReference type="OrthoDB" id="9813452at2"/>
<feature type="chain" id="PRO_5011638511" description="LPP20 lipoprotein" evidence="2">
    <location>
        <begin position="23"/>
        <end position="316"/>
    </location>
</feature>
<feature type="signal peptide" evidence="2">
    <location>
        <begin position="1"/>
        <end position="22"/>
    </location>
</feature>
<accession>A0A1H0EA57</accession>
<feature type="compositionally biased region" description="Low complexity" evidence="1">
    <location>
        <begin position="163"/>
        <end position="188"/>
    </location>
</feature>
<protein>
    <recommendedName>
        <fullName evidence="5">LPP20 lipoprotein</fullName>
    </recommendedName>
</protein>
<evidence type="ECO:0008006" key="5">
    <source>
        <dbReference type="Google" id="ProtNLM"/>
    </source>
</evidence>
<dbReference type="STRING" id="206665.SAMN04488516_10735"/>
<keyword evidence="4" id="KW-1185">Reference proteome</keyword>
<organism evidence="3 4">
    <name type="scientific">Desulfonauticus submarinus</name>
    <dbReference type="NCBI Taxonomy" id="206665"/>
    <lineage>
        <taxon>Bacteria</taxon>
        <taxon>Pseudomonadati</taxon>
        <taxon>Thermodesulfobacteriota</taxon>
        <taxon>Desulfovibrionia</taxon>
        <taxon>Desulfovibrionales</taxon>
        <taxon>Desulfonauticaceae</taxon>
        <taxon>Desulfonauticus</taxon>
    </lineage>
</organism>
<proteinExistence type="predicted"/>
<sequence length="316" mass="34079">MKIKCFLLGSLMVLVMLSVAMAQPTMNYGYVQTFENGQVNWTTGLVTAKGIGAPPATAVNMAQARAMAVRAATVVARRNLLEVIKGVQIDSTTTVQNYMVTNDIIVSRVQGFLQNSQVLDIAYMSDGSVEVTVGVSLRGGLADVLLPKTIPFGTKIQRPTRLTPSAPQVSVPAPTAPATPTVPTTPEVQKPRMEEAQTQPKPQIVYTGLIVDARGLGARPAMSPKIYDENGQEVYGSAFVSREYAIQQGMAGYAKDINKAKTNPRVANNPFIAKAVQVKGKARTDLVINNDVANQLRSLSKNQNFLEKCKVMIILD</sequence>
<evidence type="ECO:0000256" key="1">
    <source>
        <dbReference type="SAM" id="MobiDB-lite"/>
    </source>
</evidence>
<dbReference type="Proteomes" id="UP000199602">
    <property type="component" value="Unassembled WGS sequence"/>
</dbReference>
<keyword evidence="2" id="KW-0732">Signal</keyword>